<dbReference type="AlphaFoldDB" id="A0A5C3MW42"/>
<name>A0A5C3MW42_9AGAM</name>
<gene>
    <name evidence="1" type="ORF">OE88DRAFT_464347</name>
</gene>
<proteinExistence type="predicted"/>
<dbReference type="EMBL" id="ML213517">
    <property type="protein sequence ID" value="TFK49082.1"/>
    <property type="molecule type" value="Genomic_DNA"/>
</dbReference>
<accession>A0A5C3MW42</accession>
<reference evidence="1 2" key="1">
    <citation type="journal article" date="2019" name="Nat. Ecol. Evol.">
        <title>Megaphylogeny resolves global patterns of mushroom evolution.</title>
        <authorList>
            <person name="Varga T."/>
            <person name="Krizsan K."/>
            <person name="Foldi C."/>
            <person name="Dima B."/>
            <person name="Sanchez-Garcia M."/>
            <person name="Sanchez-Ramirez S."/>
            <person name="Szollosi G.J."/>
            <person name="Szarkandi J.G."/>
            <person name="Papp V."/>
            <person name="Albert L."/>
            <person name="Andreopoulos W."/>
            <person name="Angelini C."/>
            <person name="Antonin V."/>
            <person name="Barry K.W."/>
            <person name="Bougher N.L."/>
            <person name="Buchanan P."/>
            <person name="Buyck B."/>
            <person name="Bense V."/>
            <person name="Catcheside P."/>
            <person name="Chovatia M."/>
            <person name="Cooper J."/>
            <person name="Damon W."/>
            <person name="Desjardin D."/>
            <person name="Finy P."/>
            <person name="Geml J."/>
            <person name="Haridas S."/>
            <person name="Hughes K."/>
            <person name="Justo A."/>
            <person name="Karasinski D."/>
            <person name="Kautmanova I."/>
            <person name="Kiss B."/>
            <person name="Kocsube S."/>
            <person name="Kotiranta H."/>
            <person name="LaButti K.M."/>
            <person name="Lechner B.E."/>
            <person name="Liimatainen K."/>
            <person name="Lipzen A."/>
            <person name="Lukacs Z."/>
            <person name="Mihaltcheva S."/>
            <person name="Morgado L.N."/>
            <person name="Niskanen T."/>
            <person name="Noordeloos M.E."/>
            <person name="Ohm R.A."/>
            <person name="Ortiz-Santana B."/>
            <person name="Ovrebo C."/>
            <person name="Racz N."/>
            <person name="Riley R."/>
            <person name="Savchenko A."/>
            <person name="Shiryaev A."/>
            <person name="Soop K."/>
            <person name="Spirin V."/>
            <person name="Szebenyi C."/>
            <person name="Tomsovsky M."/>
            <person name="Tulloss R.E."/>
            <person name="Uehling J."/>
            <person name="Grigoriev I.V."/>
            <person name="Vagvolgyi C."/>
            <person name="Papp T."/>
            <person name="Martin F.M."/>
            <person name="Miettinen O."/>
            <person name="Hibbett D.S."/>
            <person name="Nagy L.G."/>
        </authorList>
    </citation>
    <scope>NUCLEOTIDE SEQUENCE [LARGE SCALE GENOMIC DNA]</scope>
    <source>
        <strain evidence="1 2">OMC1185</strain>
    </source>
</reference>
<keyword evidence="2" id="KW-1185">Reference proteome</keyword>
<sequence>MLAMRLCGKVRRIGTIIPCINPTIHGGLIDHRHLGQIDLLGPVGAQLKVGDREKTQVGLTVEDRTPWLKQWLLLERLNLQKPGSKAIRIFPRIRNCHQSISFGRAIRGVHPVAMTILLQRHLGADIVLACHGRLMTVSLRLSMIGMALLPGHGRLTIVSLLPLLKTVRLSLEALGSWNPASIHL</sequence>
<evidence type="ECO:0000313" key="1">
    <source>
        <dbReference type="EMBL" id="TFK49082.1"/>
    </source>
</evidence>
<organism evidence="1 2">
    <name type="scientific">Heliocybe sulcata</name>
    <dbReference type="NCBI Taxonomy" id="5364"/>
    <lineage>
        <taxon>Eukaryota</taxon>
        <taxon>Fungi</taxon>
        <taxon>Dikarya</taxon>
        <taxon>Basidiomycota</taxon>
        <taxon>Agaricomycotina</taxon>
        <taxon>Agaricomycetes</taxon>
        <taxon>Gloeophyllales</taxon>
        <taxon>Gloeophyllaceae</taxon>
        <taxon>Heliocybe</taxon>
    </lineage>
</organism>
<dbReference type="Proteomes" id="UP000305948">
    <property type="component" value="Unassembled WGS sequence"/>
</dbReference>
<evidence type="ECO:0000313" key="2">
    <source>
        <dbReference type="Proteomes" id="UP000305948"/>
    </source>
</evidence>
<protein>
    <submittedName>
        <fullName evidence="1">Uncharacterized protein</fullName>
    </submittedName>
</protein>